<dbReference type="OrthoDB" id="9809270at2"/>
<dbReference type="Proteomes" id="UP000202259">
    <property type="component" value="Chromosome"/>
</dbReference>
<evidence type="ECO:0000259" key="1">
    <source>
        <dbReference type="SMART" id="SM00746"/>
    </source>
</evidence>
<evidence type="ECO:0000313" key="2">
    <source>
        <dbReference type="EMBL" id="ASP50022.1"/>
    </source>
</evidence>
<dbReference type="SMART" id="SM00746">
    <property type="entry name" value="TRASH"/>
    <property type="match status" value="1"/>
</dbReference>
<evidence type="ECO:0000313" key="3">
    <source>
        <dbReference type="Proteomes" id="UP000202259"/>
    </source>
</evidence>
<feature type="domain" description="TRASH" evidence="1">
    <location>
        <begin position="42"/>
        <end position="79"/>
    </location>
</feature>
<protein>
    <submittedName>
        <fullName evidence="2">YHS domain-containing protein</fullName>
    </submittedName>
</protein>
<name>A0A222GE95_9GAMM</name>
<accession>A0A222GE95</accession>
<keyword evidence="3" id="KW-1185">Reference proteome</keyword>
<dbReference type="InterPro" id="IPR007029">
    <property type="entry name" value="YHS_dom"/>
</dbReference>
<dbReference type="Pfam" id="PF04945">
    <property type="entry name" value="YHS"/>
    <property type="match status" value="1"/>
</dbReference>
<dbReference type="AlphaFoldDB" id="A0A222GE95"/>
<dbReference type="InterPro" id="IPR011017">
    <property type="entry name" value="TRASH_dom"/>
</dbReference>
<dbReference type="EMBL" id="CP020465">
    <property type="protein sequence ID" value="ASP50022.1"/>
    <property type="molecule type" value="Genomic_DNA"/>
</dbReference>
<organism evidence="2 3">
    <name type="scientific">Cognaticolwellia beringensis</name>
    <dbReference type="NCBI Taxonomy" id="1967665"/>
    <lineage>
        <taxon>Bacteria</taxon>
        <taxon>Pseudomonadati</taxon>
        <taxon>Pseudomonadota</taxon>
        <taxon>Gammaproteobacteria</taxon>
        <taxon>Alteromonadales</taxon>
        <taxon>Colwelliaceae</taxon>
        <taxon>Cognaticolwellia</taxon>
    </lineage>
</organism>
<gene>
    <name evidence="2" type="ORF">B5D82_13955</name>
</gene>
<sequence>MESLFSFLLFAGIFYLMMRFGCGAHMTHGHHDKKSAKNSFIDPVCGHEVEEDKGYGKLEEGHLYRFCSRECLDRFDREPGKFIDKQHAITPKDNEHET</sequence>
<dbReference type="KEGG" id="cber:B5D82_13955"/>
<reference evidence="2 3" key="1">
    <citation type="submission" date="2017-08" db="EMBL/GenBank/DDBJ databases">
        <title>Complete genome of Colwellia sp. NB097-1, a psychrophile bacterium ioslated from Bering Sea.</title>
        <authorList>
            <person name="Chen X."/>
        </authorList>
    </citation>
    <scope>NUCLEOTIDE SEQUENCE [LARGE SCALE GENOMIC DNA]</scope>
    <source>
        <strain evidence="2 3">NB097-1</strain>
    </source>
</reference>
<proteinExistence type="predicted"/>
<dbReference type="RefSeq" id="WP_081154515.1">
    <property type="nucleotide sequence ID" value="NZ_CP020465.1"/>
</dbReference>